<keyword evidence="5" id="KW-1185">Reference proteome</keyword>
<dbReference type="Gene3D" id="1.25.40.10">
    <property type="entry name" value="Tetratricopeptide repeat domain"/>
    <property type="match status" value="2"/>
</dbReference>
<dbReference type="PANTHER" id="PTHR10098:SF108">
    <property type="entry name" value="TETRATRICOPEPTIDE REPEAT PROTEIN 28"/>
    <property type="match status" value="1"/>
</dbReference>
<accession>A0ABT8L1M2</accession>
<dbReference type="Proteomes" id="UP001172083">
    <property type="component" value="Unassembled WGS sequence"/>
</dbReference>
<dbReference type="PANTHER" id="PTHR10098">
    <property type="entry name" value="RAPSYN-RELATED"/>
    <property type="match status" value="1"/>
</dbReference>
<dbReference type="InterPro" id="IPR011990">
    <property type="entry name" value="TPR-like_helical_dom_sf"/>
</dbReference>
<dbReference type="SMART" id="SM00028">
    <property type="entry name" value="TPR"/>
    <property type="match status" value="4"/>
</dbReference>
<sequence>MKSNTLFLCLLCFSLNAVFGQKKSEPHFLSLLKQAKAYKTQKKYDSAIVYLEKAVDDSQHKKRWEDYVKATIAVSDIYKVLKKMDKADSVFAAGQMELNKVSQSIPKIYARFIGAYHKFLLVRNDTDAIIPLYANLLNTAKRLSPSVLRDSLMQESYYWLGYMNYELEKLSESLIYMDSSTFLIHRIYGDRHIKNVSQLIGTSKVYQLIGDYAKAHTLLEQAHGIIKNNKVDPMLLAESYMSLGSILSTRNRNENDSQEALAYFQKGLAFISKHKEVHKHYFDIYQKEIAEVYFDLKDFKRALEHIELSLAHWDKYYAPEYGPQAFILFAKSKILSRIGKYEEALDILDISNELFLDVNSSALADNFLLTGDIYRFMGKPKAADSMYQRAIEVLIPDFEAEMMVNENFKPDETLFDGLIKKAEVNAEMYDQRQDLKHLTISYDFYQIAVNYLTTTRKRFFSDHAKIDLSKRTRNVYSEAINVCVKLYTLTGEDRYLKTSFSIADRNRYNTLLENIQNQQIHLRLKIPQQTRDMEKALRKDVYNARARFRQFKTDAAVDSPLIDSLKNEVGRTESRFQAFLNKVEQEHPEYTHLKYGSITIDFKRLAAMLNDDEVMIQYFIGEPGTLYIFALSQEELFFKEQKWHADVAAQLRDFMANKNDFDPAFARKQYKLLLEDVLKKFPSATRLIILPDRELSNLPFEALITSSQGSKKTRYLIEDYTISYHYSANVLLNTYERKKPTRRFVAYAPEVSGGLQSLWWAKQEVNTLAKLFDGDLVMGTQATKSHFFSNAGQYDMIHLATHGVVNNEHPLLSKLYFSDTEKSGSNDVLFGYELFNTELTANLVTLGACETASGNILEGEGIWSLGHGFSYAGVPNIVMSLWQLSDQPANDIITSFYRNVEDGFPYVDALRQAKLEYLKSSDKVTSNPFFWSSFVFFGDIDRPSESSGYFYWSILLLLPAIVAMFYFRRKRSFQRLPGKSEAEVSS</sequence>
<evidence type="ECO:0000256" key="1">
    <source>
        <dbReference type="SAM" id="Phobius"/>
    </source>
</evidence>
<name>A0ABT8L1M2_9BACT</name>
<dbReference type="Pfam" id="PF13424">
    <property type="entry name" value="TPR_12"/>
    <property type="match status" value="1"/>
</dbReference>
<feature type="transmembrane region" description="Helical" evidence="1">
    <location>
        <begin position="949"/>
        <end position="967"/>
    </location>
</feature>
<keyword evidence="2" id="KW-0732">Signal</keyword>
<dbReference type="RefSeq" id="WP_346756934.1">
    <property type="nucleotide sequence ID" value="NZ_JAUJEB010000001.1"/>
</dbReference>
<evidence type="ECO:0000256" key="2">
    <source>
        <dbReference type="SAM" id="SignalP"/>
    </source>
</evidence>
<dbReference type="Pfam" id="PF13181">
    <property type="entry name" value="TPR_8"/>
    <property type="match status" value="1"/>
</dbReference>
<dbReference type="InterPro" id="IPR024983">
    <property type="entry name" value="CHAT_dom"/>
</dbReference>
<gene>
    <name evidence="4" type="ORF">QQ020_06065</name>
</gene>
<feature type="signal peptide" evidence="2">
    <location>
        <begin position="1"/>
        <end position="17"/>
    </location>
</feature>
<keyword evidence="1" id="KW-0472">Membrane</keyword>
<evidence type="ECO:0000313" key="4">
    <source>
        <dbReference type="EMBL" id="MDN5211604.1"/>
    </source>
</evidence>
<organism evidence="4 5">
    <name type="scientific">Agaribacillus aureus</name>
    <dbReference type="NCBI Taxonomy" id="3051825"/>
    <lineage>
        <taxon>Bacteria</taxon>
        <taxon>Pseudomonadati</taxon>
        <taxon>Bacteroidota</taxon>
        <taxon>Cytophagia</taxon>
        <taxon>Cytophagales</taxon>
        <taxon>Splendidivirgaceae</taxon>
        <taxon>Agaribacillus</taxon>
    </lineage>
</organism>
<evidence type="ECO:0000259" key="3">
    <source>
        <dbReference type="Pfam" id="PF12770"/>
    </source>
</evidence>
<keyword evidence="1" id="KW-1133">Transmembrane helix</keyword>
<feature type="chain" id="PRO_5047020936" evidence="2">
    <location>
        <begin position="18"/>
        <end position="986"/>
    </location>
</feature>
<dbReference type="SUPFAM" id="SSF48452">
    <property type="entry name" value="TPR-like"/>
    <property type="match status" value="2"/>
</dbReference>
<proteinExistence type="predicted"/>
<reference evidence="4" key="1">
    <citation type="submission" date="2023-06" db="EMBL/GenBank/DDBJ databases">
        <title>Genomic of Agaribacillus aureum.</title>
        <authorList>
            <person name="Wang G."/>
        </authorList>
    </citation>
    <scope>NUCLEOTIDE SEQUENCE</scope>
    <source>
        <strain evidence="4">BMA12</strain>
    </source>
</reference>
<comment type="caution">
    <text evidence="4">The sequence shown here is derived from an EMBL/GenBank/DDBJ whole genome shotgun (WGS) entry which is preliminary data.</text>
</comment>
<feature type="domain" description="CHAT" evidence="3">
    <location>
        <begin position="665"/>
        <end position="939"/>
    </location>
</feature>
<evidence type="ECO:0000313" key="5">
    <source>
        <dbReference type="Proteomes" id="UP001172083"/>
    </source>
</evidence>
<dbReference type="InterPro" id="IPR019734">
    <property type="entry name" value="TPR_rpt"/>
</dbReference>
<keyword evidence="1" id="KW-0812">Transmembrane</keyword>
<dbReference type="EMBL" id="JAUJEB010000001">
    <property type="protein sequence ID" value="MDN5211604.1"/>
    <property type="molecule type" value="Genomic_DNA"/>
</dbReference>
<dbReference type="Pfam" id="PF12770">
    <property type="entry name" value="CHAT"/>
    <property type="match status" value="1"/>
</dbReference>
<protein>
    <submittedName>
        <fullName evidence="4">CHAT domain-containing protein</fullName>
    </submittedName>
</protein>